<keyword evidence="2" id="KW-1133">Transmembrane helix</keyword>
<feature type="region of interest" description="Disordered" evidence="1">
    <location>
        <begin position="46"/>
        <end position="98"/>
    </location>
</feature>
<feature type="transmembrane region" description="Helical" evidence="2">
    <location>
        <begin position="12"/>
        <end position="31"/>
    </location>
</feature>
<organism evidence="3 4">
    <name type="scientific">Dissophora globulifera</name>
    <dbReference type="NCBI Taxonomy" id="979702"/>
    <lineage>
        <taxon>Eukaryota</taxon>
        <taxon>Fungi</taxon>
        <taxon>Fungi incertae sedis</taxon>
        <taxon>Mucoromycota</taxon>
        <taxon>Mortierellomycotina</taxon>
        <taxon>Mortierellomycetes</taxon>
        <taxon>Mortierellales</taxon>
        <taxon>Mortierellaceae</taxon>
        <taxon>Dissophora</taxon>
    </lineage>
</organism>
<comment type="caution">
    <text evidence="3">The sequence shown here is derived from an EMBL/GenBank/DDBJ whole genome shotgun (WGS) entry which is preliminary data.</text>
</comment>
<dbReference type="OrthoDB" id="10421093at2759"/>
<evidence type="ECO:0000256" key="2">
    <source>
        <dbReference type="SAM" id="Phobius"/>
    </source>
</evidence>
<protein>
    <submittedName>
        <fullName evidence="3">Uncharacterized protein</fullName>
    </submittedName>
</protein>
<accession>A0A9P6UXD3</accession>
<gene>
    <name evidence="3" type="ORF">BGZ99_002728</name>
</gene>
<evidence type="ECO:0000313" key="3">
    <source>
        <dbReference type="EMBL" id="KAG0323554.1"/>
    </source>
</evidence>
<sequence length="256" mass="28431">MAYEAPPGPWRQFFALIGGMLLLLIFAPSGSSPSARVRSKRVVFNSADSGFGPEGSQGDESDRNIKGKARSTKGRDGRGTQLSTIAQKPINAEQHGLDPSKWKRLTSAHTVLKDEAIGEGISTADAQQQLEGIVLHLRDTHNSAEEEGDGKKEEDVNSTKYYDRWYVLDGIPSTSNSTAFEIKVSFPIETPVDMDLVVTMWTLQAAQTQLPKDVSLSDHFPKYDSSECASQDWIHARLLQNSNHRLGRQKRQQQQY</sequence>
<keyword evidence="2" id="KW-0812">Transmembrane</keyword>
<keyword evidence="2" id="KW-0472">Membrane</keyword>
<proteinExistence type="predicted"/>
<dbReference type="AlphaFoldDB" id="A0A9P6UXD3"/>
<dbReference type="Proteomes" id="UP000738325">
    <property type="component" value="Unassembled WGS sequence"/>
</dbReference>
<keyword evidence="4" id="KW-1185">Reference proteome</keyword>
<evidence type="ECO:0000256" key="1">
    <source>
        <dbReference type="SAM" id="MobiDB-lite"/>
    </source>
</evidence>
<evidence type="ECO:0000313" key="4">
    <source>
        <dbReference type="Proteomes" id="UP000738325"/>
    </source>
</evidence>
<name>A0A9P6UXD3_9FUNG</name>
<reference evidence="3" key="1">
    <citation type="journal article" date="2020" name="Fungal Divers.">
        <title>Resolving the Mortierellaceae phylogeny through synthesis of multi-gene phylogenetics and phylogenomics.</title>
        <authorList>
            <person name="Vandepol N."/>
            <person name="Liber J."/>
            <person name="Desiro A."/>
            <person name="Na H."/>
            <person name="Kennedy M."/>
            <person name="Barry K."/>
            <person name="Grigoriev I.V."/>
            <person name="Miller A.N."/>
            <person name="O'Donnell K."/>
            <person name="Stajich J.E."/>
            <person name="Bonito G."/>
        </authorList>
    </citation>
    <scope>NUCLEOTIDE SEQUENCE</scope>
    <source>
        <strain evidence="3">REB-010B</strain>
    </source>
</reference>
<dbReference type="EMBL" id="JAAAIP010000186">
    <property type="protein sequence ID" value="KAG0323554.1"/>
    <property type="molecule type" value="Genomic_DNA"/>
</dbReference>